<feature type="compositionally biased region" description="Basic and acidic residues" evidence="1">
    <location>
        <begin position="23"/>
        <end position="37"/>
    </location>
</feature>
<proteinExistence type="predicted"/>
<accession>A0A3B0QZE1</accession>
<name>A0A3B0QZE1_9ZZZZ</name>
<evidence type="ECO:0000256" key="1">
    <source>
        <dbReference type="SAM" id="MobiDB-lite"/>
    </source>
</evidence>
<sequence>MHKKKLLTISLLLMLALWSCGSEPKKSSEKEANKPEGEPMATGEIINRYVNTLATAQDKARVADKATEDRTKRLEEAIGD</sequence>
<feature type="region of interest" description="Disordered" evidence="1">
    <location>
        <begin position="57"/>
        <end position="80"/>
    </location>
</feature>
<dbReference type="AlphaFoldDB" id="A0A3B0QZE1"/>
<protein>
    <submittedName>
        <fullName evidence="2">Uncharacterized protein</fullName>
    </submittedName>
</protein>
<organism evidence="2">
    <name type="scientific">hydrothermal vent metagenome</name>
    <dbReference type="NCBI Taxonomy" id="652676"/>
    <lineage>
        <taxon>unclassified sequences</taxon>
        <taxon>metagenomes</taxon>
        <taxon>ecological metagenomes</taxon>
    </lineage>
</organism>
<evidence type="ECO:0000313" key="2">
    <source>
        <dbReference type="EMBL" id="VAV82406.1"/>
    </source>
</evidence>
<gene>
    <name evidence="2" type="ORF">MNBD_DELTA01-907</name>
</gene>
<reference evidence="2" key="1">
    <citation type="submission" date="2018-06" db="EMBL/GenBank/DDBJ databases">
        <authorList>
            <person name="Zhirakovskaya E."/>
        </authorList>
    </citation>
    <scope>NUCLEOTIDE SEQUENCE</scope>
</reference>
<feature type="compositionally biased region" description="Basic and acidic residues" evidence="1">
    <location>
        <begin position="58"/>
        <end position="80"/>
    </location>
</feature>
<dbReference type="EMBL" id="UOEA01000015">
    <property type="protein sequence ID" value="VAV82406.1"/>
    <property type="molecule type" value="Genomic_DNA"/>
</dbReference>
<feature type="region of interest" description="Disordered" evidence="1">
    <location>
        <begin position="23"/>
        <end position="43"/>
    </location>
</feature>